<feature type="compositionally biased region" description="Basic and acidic residues" evidence="2">
    <location>
        <begin position="653"/>
        <end position="668"/>
    </location>
</feature>
<keyword evidence="3" id="KW-0812">Transmembrane</keyword>
<name>A0A9P7XLI0_9FUNG</name>
<sequence length="781" mass="86907">MAHEAETVSTHTVKNDATTTIVTRTTTIVSEHQEILAEPKDSSPGVVENVRRTFRDYWFPSHHHHNEAEEEEEEEEDDDGDNETEYRDPARWKVNGVMRRAYDYWKTLTQDADEAAKELVNEAKKARDEAAAEARWAILGYKAEAREVYEAAEKKYKDALAAAERVHEEAHEKAKHKWFKTVDSTEKEVEEIKDQASEVTHRKWDQFKSAVNSLAYNPPKYACYPSGSQYWFSTGPPVANSWDCREIWDHPRRNDHSHQSIKTLPKKHLPLEKVHDTLTGLFPQAGLKAKHAPSASSFEAGLKPVRDQYHNLLDRVGRADEKAIDELDEMVDNIKAKLNELKFYEEQTDSWLTSQWNAVVDNAGDHKDHYQRVFKNTLKSVKNTRTEIYNSLLNNLQRSINVARNNINEAVRATKNSADKSRVHKAIQDANDAFTTTLKDAEAKIKAAPRNAYDNAIDAFNRDTAHLKAKLEHAAHAASKSGSSISHHASKSGSSAIHHASKSGTSALHKASKSASSLSNHASKSASSAAHRVTGDAKSLADDAESKYHSATDKARQGYEHVTASINSKWDSATGTPLSPVQKVKAGYHKTLDGVHRHWFADTEETRELNASSVYGSVLAVYFIYLAFRIWRSKRLARMADPKQKTFSVVKNTDRHDGTGEHSGTIEKHRTKPSAEESLAQERDAFGTVLIQFTSVVPVTLILLVLLELSGFSRAALHTLFVGLITAQAMQGGLFNDALKAMGIVDGVHASSRDVGTYISWGVLALAATANALKVLQAQAA</sequence>
<evidence type="ECO:0000313" key="5">
    <source>
        <dbReference type="Proteomes" id="UP000707451"/>
    </source>
</evidence>
<feature type="region of interest" description="Disordered" evidence="2">
    <location>
        <begin position="653"/>
        <end position="674"/>
    </location>
</feature>
<evidence type="ECO:0000256" key="2">
    <source>
        <dbReference type="SAM" id="MobiDB-lite"/>
    </source>
</evidence>
<comment type="caution">
    <text evidence="4">The sequence shown here is derived from an EMBL/GenBank/DDBJ whole genome shotgun (WGS) entry which is preliminary data.</text>
</comment>
<protein>
    <submittedName>
        <fullName evidence="4">Uncharacterized protein</fullName>
    </submittedName>
</protein>
<keyword evidence="1" id="KW-0175">Coiled coil</keyword>
<evidence type="ECO:0000313" key="4">
    <source>
        <dbReference type="EMBL" id="KAG9062854.1"/>
    </source>
</evidence>
<reference evidence="4" key="1">
    <citation type="submission" date="2021-06" db="EMBL/GenBank/DDBJ databases">
        <title>Genome Sequence of Mortierella hyaline Strain SCG-10, a Cold-Adapted, Nitrate-Reducing Fungus Isolated from Soil in Minnesota, USA.</title>
        <authorList>
            <person name="Aldossari N."/>
        </authorList>
    </citation>
    <scope>NUCLEOTIDE SEQUENCE</scope>
    <source>
        <strain evidence="4">SCG-10</strain>
    </source>
</reference>
<feature type="coiled-coil region" evidence="1">
    <location>
        <begin position="109"/>
        <end position="202"/>
    </location>
</feature>
<gene>
    <name evidence="4" type="ORF">KI688_005161</name>
</gene>
<keyword evidence="3" id="KW-1133">Transmembrane helix</keyword>
<keyword evidence="5" id="KW-1185">Reference proteome</keyword>
<feature type="transmembrane region" description="Helical" evidence="3">
    <location>
        <begin position="614"/>
        <end position="631"/>
    </location>
</feature>
<dbReference type="EMBL" id="JAHRHY010000018">
    <property type="protein sequence ID" value="KAG9062854.1"/>
    <property type="molecule type" value="Genomic_DNA"/>
</dbReference>
<evidence type="ECO:0000256" key="3">
    <source>
        <dbReference type="SAM" id="Phobius"/>
    </source>
</evidence>
<feature type="region of interest" description="Disordered" evidence="2">
    <location>
        <begin position="63"/>
        <end position="89"/>
    </location>
</feature>
<accession>A0A9P7XLI0</accession>
<feature type="compositionally biased region" description="Acidic residues" evidence="2">
    <location>
        <begin position="68"/>
        <end position="83"/>
    </location>
</feature>
<feature type="transmembrane region" description="Helical" evidence="3">
    <location>
        <begin position="689"/>
        <end position="709"/>
    </location>
</feature>
<dbReference type="AlphaFoldDB" id="A0A9P7XLI0"/>
<keyword evidence="3" id="KW-0472">Membrane</keyword>
<proteinExistence type="predicted"/>
<evidence type="ECO:0000256" key="1">
    <source>
        <dbReference type="SAM" id="Coils"/>
    </source>
</evidence>
<feature type="compositionally biased region" description="Low complexity" evidence="2">
    <location>
        <begin position="476"/>
        <end position="531"/>
    </location>
</feature>
<feature type="region of interest" description="Disordered" evidence="2">
    <location>
        <begin position="471"/>
        <end position="557"/>
    </location>
</feature>
<dbReference type="OrthoDB" id="2400993at2759"/>
<organism evidence="4 5">
    <name type="scientific">Linnemannia hyalina</name>
    <dbReference type="NCBI Taxonomy" id="64524"/>
    <lineage>
        <taxon>Eukaryota</taxon>
        <taxon>Fungi</taxon>
        <taxon>Fungi incertae sedis</taxon>
        <taxon>Mucoromycota</taxon>
        <taxon>Mortierellomycotina</taxon>
        <taxon>Mortierellomycetes</taxon>
        <taxon>Mortierellales</taxon>
        <taxon>Mortierellaceae</taxon>
        <taxon>Linnemannia</taxon>
    </lineage>
</organism>
<dbReference type="Proteomes" id="UP000707451">
    <property type="component" value="Unassembled WGS sequence"/>
</dbReference>
<feature type="compositionally biased region" description="Basic and acidic residues" evidence="2">
    <location>
        <begin position="533"/>
        <end position="557"/>
    </location>
</feature>